<gene>
    <name evidence="3" type="ORF">SKAU_G00212400</name>
</gene>
<dbReference type="Proteomes" id="UP001152622">
    <property type="component" value="Chromosome 7"/>
</dbReference>
<keyword evidence="4" id="KW-1185">Reference proteome</keyword>
<evidence type="ECO:0000313" key="4">
    <source>
        <dbReference type="Proteomes" id="UP001152622"/>
    </source>
</evidence>
<feature type="compositionally biased region" description="Low complexity" evidence="1">
    <location>
        <begin position="186"/>
        <end position="199"/>
    </location>
</feature>
<reference evidence="3" key="1">
    <citation type="journal article" date="2023" name="Science">
        <title>Genome structures resolve the early diversification of teleost fishes.</title>
        <authorList>
            <person name="Parey E."/>
            <person name="Louis A."/>
            <person name="Montfort J."/>
            <person name="Bouchez O."/>
            <person name="Roques C."/>
            <person name="Iampietro C."/>
            <person name="Lluch J."/>
            <person name="Castinel A."/>
            <person name="Donnadieu C."/>
            <person name="Desvignes T."/>
            <person name="Floi Bucao C."/>
            <person name="Jouanno E."/>
            <person name="Wen M."/>
            <person name="Mejri S."/>
            <person name="Dirks R."/>
            <person name="Jansen H."/>
            <person name="Henkel C."/>
            <person name="Chen W.J."/>
            <person name="Zahm M."/>
            <person name="Cabau C."/>
            <person name="Klopp C."/>
            <person name="Thompson A.W."/>
            <person name="Robinson-Rechavi M."/>
            <person name="Braasch I."/>
            <person name="Lecointre G."/>
            <person name="Bobe J."/>
            <person name="Postlethwait J.H."/>
            <person name="Berthelot C."/>
            <person name="Roest Crollius H."/>
            <person name="Guiguen Y."/>
        </authorList>
    </citation>
    <scope>NUCLEOTIDE SEQUENCE</scope>
    <source>
        <strain evidence="3">WJC10195</strain>
    </source>
</reference>
<dbReference type="OrthoDB" id="4327074at2759"/>
<organism evidence="3 4">
    <name type="scientific">Synaphobranchus kaupii</name>
    <name type="common">Kaup's arrowtooth eel</name>
    <dbReference type="NCBI Taxonomy" id="118154"/>
    <lineage>
        <taxon>Eukaryota</taxon>
        <taxon>Metazoa</taxon>
        <taxon>Chordata</taxon>
        <taxon>Craniata</taxon>
        <taxon>Vertebrata</taxon>
        <taxon>Euteleostomi</taxon>
        <taxon>Actinopterygii</taxon>
        <taxon>Neopterygii</taxon>
        <taxon>Teleostei</taxon>
        <taxon>Anguilliformes</taxon>
        <taxon>Synaphobranchidae</taxon>
        <taxon>Synaphobranchus</taxon>
    </lineage>
</organism>
<feature type="domain" description="HTH psq-type" evidence="2">
    <location>
        <begin position="1"/>
        <end position="38"/>
    </location>
</feature>
<evidence type="ECO:0000256" key="1">
    <source>
        <dbReference type="SAM" id="MobiDB-lite"/>
    </source>
</evidence>
<dbReference type="SUPFAM" id="SSF46689">
    <property type="entry name" value="Homeodomain-like"/>
    <property type="match status" value="1"/>
</dbReference>
<name>A0A9Q1IV61_SYNKA</name>
<dbReference type="EMBL" id="JAINUF010000007">
    <property type="protein sequence ID" value="KAJ8353673.1"/>
    <property type="molecule type" value="Genomic_DNA"/>
</dbReference>
<dbReference type="AlphaFoldDB" id="A0A9Q1IV61"/>
<comment type="caution">
    <text evidence="3">The sequence shown here is derived from an EMBL/GenBank/DDBJ whole genome shotgun (WGS) entry which is preliminary data.</text>
</comment>
<evidence type="ECO:0000259" key="2">
    <source>
        <dbReference type="Pfam" id="PF05225"/>
    </source>
</evidence>
<dbReference type="GO" id="GO:0003677">
    <property type="term" value="F:DNA binding"/>
    <property type="evidence" value="ECO:0007669"/>
    <property type="project" value="InterPro"/>
</dbReference>
<evidence type="ECO:0000313" key="3">
    <source>
        <dbReference type="EMBL" id="KAJ8353673.1"/>
    </source>
</evidence>
<dbReference type="InterPro" id="IPR009057">
    <property type="entry name" value="Homeodomain-like_sf"/>
</dbReference>
<feature type="region of interest" description="Disordered" evidence="1">
    <location>
        <begin position="186"/>
        <end position="211"/>
    </location>
</feature>
<accession>A0A9Q1IV61</accession>
<sequence>MLRAVEACKEGMSVRQAVRLYKVPRSTLADRVNGRVTHGAVSGPGQLLSKPDELSLVRYCQYMASHGHPLTKSQCSAFGTSIRRERDPNAQPLSRTWRRNFRQRHHVDLTLRTPEIIDRVAKVNFARVLSGPYERCKARRYVVAGFRKCGIFPYNPAAVDTTRLLPARRPEDAAGETDTTTVSLAVTSGSSATPPSTSSVPPPPVPPRPRIHPLVASGDISADLAEILMECDYKKKTTRRLPVAARVITGEEFQQLFREREEKEQAAAALKEQRAQLRRTKMEQLAQRQLPAPLLRPDLEPLLGP</sequence>
<dbReference type="Gene3D" id="1.10.10.60">
    <property type="entry name" value="Homeodomain-like"/>
    <property type="match status" value="1"/>
</dbReference>
<protein>
    <recommendedName>
        <fullName evidence="2">HTH psq-type domain-containing protein</fullName>
    </recommendedName>
</protein>
<feature type="region of interest" description="Disordered" evidence="1">
    <location>
        <begin position="282"/>
        <end position="305"/>
    </location>
</feature>
<feature type="compositionally biased region" description="Low complexity" evidence="1">
    <location>
        <begin position="284"/>
        <end position="296"/>
    </location>
</feature>
<proteinExistence type="predicted"/>
<dbReference type="InterPro" id="IPR007889">
    <property type="entry name" value="HTH_Psq"/>
</dbReference>
<dbReference type="Pfam" id="PF05225">
    <property type="entry name" value="HTH_psq"/>
    <property type="match status" value="1"/>
</dbReference>